<dbReference type="AlphaFoldDB" id="A0A3M2YXQ9"/>
<keyword evidence="1" id="KW-0418">Kinase</keyword>
<proteinExistence type="predicted"/>
<keyword evidence="1" id="KW-0808">Transferase</keyword>
<dbReference type="InterPro" id="IPR016064">
    <property type="entry name" value="NAD/diacylglycerol_kinase_sf"/>
</dbReference>
<reference evidence="1 2" key="1">
    <citation type="submission" date="2018-08" db="EMBL/GenBank/DDBJ databases">
        <title>Recombination of ecologically and evolutionarily significant loci maintains genetic cohesion in the Pseudomonas syringae species complex.</title>
        <authorList>
            <person name="Dillon M."/>
            <person name="Thakur S."/>
            <person name="Almeida R.N.D."/>
            <person name="Weir B.S."/>
            <person name="Guttman D.S."/>
        </authorList>
    </citation>
    <scope>NUCLEOTIDE SEQUENCE [LARGE SCALE GENOMIC DNA]</scope>
    <source>
        <strain evidence="1 2">88_10</strain>
    </source>
</reference>
<sequence>MVGTLRSLLEGGLGIDNMFIRARLPWVELKSAQGLDINLDGEPLSGEDLRFVARPGALQVHLPANSPVLGSTPLLNRPD</sequence>
<accession>A0A3M2YXQ9</accession>
<dbReference type="Proteomes" id="UP000282378">
    <property type="component" value="Unassembled WGS sequence"/>
</dbReference>
<dbReference type="GO" id="GO:0016301">
    <property type="term" value="F:kinase activity"/>
    <property type="evidence" value="ECO:0007669"/>
    <property type="project" value="UniProtKB-KW"/>
</dbReference>
<organism evidence="1 2">
    <name type="scientific">Pseudomonas syringae pv. maculicola</name>
    <dbReference type="NCBI Taxonomy" id="59511"/>
    <lineage>
        <taxon>Bacteria</taxon>
        <taxon>Pseudomonadati</taxon>
        <taxon>Pseudomonadota</taxon>
        <taxon>Gammaproteobacteria</taxon>
        <taxon>Pseudomonadales</taxon>
        <taxon>Pseudomonadaceae</taxon>
        <taxon>Pseudomonas</taxon>
    </lineage>
</organism>
<comment type="caution">
    <text evidence="1">The sequence shown here is derived from an EMBL/GenBank/DDBJ whole genome shotgun (WGS) entry which is preliminary data.</text>
</comment>
<name>A0A3M2YXQ9_PSEYM</name>
<evidence type="ECO:0000313" key="1">
    <source>
        <dbReference type="EMBL" id="RML80819.1"/>
    </source>
</evidence>
<dbReference type="SUPFAM" id="SSF111331">
    <property type="entry name" value="NAD kinase/diacylglycerol kinase-like"/>
    <property type="match status" value="1"/>
</dbReference>
<dbReference type="EMBL" id="RBNL01002088">
    <property type="protein sequence ID" value="RML80819.1"/>
    <property type="molecule type" value="Genomic_DNA"/>
</dbReference>
<evidence type="ECO:0000313" key="2">
    <source>
        <dbReference type="Proteomes" id="UP000282378"/>
    </source>
</evidence>
<gene>
    <name evidence="1" type="ORF">APX70_02190</name>
</gene>
<protein>
    <submittedName>
        <fullName evidence="1">Putative lipid kinase YegS-like</fullName>
    </submittedName>
</protein>